<keyword evidence="2" id="KW-1185">Reference proteome</keyword>
<dbReference type="Proteomes" id="UP000693946">
    <property type="component" value="Linkage Group LG16"/>
</dbReference>
<dbReference type="EMBL" id="JAGKHQ010000008">
    <property type="protein sequence ID" value="KAG7510472.1"/>
    <property type="molecule type" value="Genomic_DNA"/>
</dbReference>
<comment type="caution">
    <text evidence="1">The sequence shown here is derived from an EMBL/GenBank/DDBJ whole genome shotgun (WGS) entry which is preliminary data.</text>
</comment>
<accession>A0AAV6RZ38</accession>
<reference evidence="1 2" key="1">
    <citation type="journal article" date="2021" name="Sci. Rep.">
        <title>Chromosome anchoring in Senegalese sole (Solea senegalensis) reveals sex-associated markers and genome rearrangements in flatfish.</title>
        <authorList>
            <person name="Guerrero-Cozar I."/>
            <person name="Gomez-Garrido J."/>
            <person name="Berbel C."/>
            <person name="Martinez-Blanch J.F."/>
            <person name="Alioto T."/>
            <person name="Claros M.G."/>
            <person name="Gagnaire P.A."/>
            <person name="Manchado M."/>
        </authorList>
    </citation>
    <scope>NUCLEOTIDE SEQUENCE [LARGE SCALE GENOMIC DNA]</scope>
    <source>
        <strain evidence="1">Sse05_10M</strain>
    </source>
</reference>
<name>A0AAV6RZ38_SOLSE</name>
<gene>
    <name evidence="1" type="ORF">JOB18_022343</name>
</gene>
<organism evidence="1 2">
    <name type="scientific">Solea senegalensis</name>
    <name type="common">Senegalese sole</name>
    <dbReference type="NCBI Taxonomy" id="28829"/>
    <lineage>
        <taxon>Eukaryota</taxon>
        <taxon>Metazoa</taxon>
        <taxon>Chordata</taxon>
        <taxon>Craniata</taxon>
        <taxon>Vertebrata</taxon>
        <taxon>Euteleostomi</taxon>
        <taxon>Actinopterygii</taxon>
        <taxon>Neopterygii</taxon>
        <taxon>Teleostei</taxon>
        <taxon>Neoteleostei</taxon>
        <taxon>Acanthomorphata</taxon>
        <taxon>Carangaria</taxon>
        <taxon>Pleuronectiformes</taxon>
        <taxon>Pleuronectoidei</taxon>
        <taxon>Soleidae</taxon>
        <taxon>Solea</taxon>
    </lineage>
</organism>
<proteinExistence type="predicted"/>
<sequence>MGSCVACQQQAPAIFAQMHTAFVFRTLFHRRCRCCCLPSSLIGVCQSIKGALKWHRCILRSSSPVLPLVPCRDLAAAGLKCGGPASREGLETTSLLPPHCVALKVVRPHCPNKLRSDLGSVKEKFSSNEAHTYKGEIFPSMENVLHEAPPPRRGRRLVLILPTVFKEPKVSSKHAATTWSTKPLVGLK</sequence>
<protein>
    <submittedName>
        <fullName evidence="1">Uncharacterized protein</fullName>
    </submittedName>
</protein>
<evidence type="ECO:0000313" key="2">
    <source>
        <dbReference type="Proteomes" id="UP000693946"/>
    </source>
</evidence>
<dbReference type="AlphaFoldDB" id="A0AAV6RZ38"/>
<evidence type="ECO:0000313" key="1">
    <source>
        <dbReference type="EMBL" id="KAG7510472.1"/>
    </source>
</evidence>